<keyword evidence="8 13" id="KW-1133">Transmembrane helix</keyword>
<evidence type="ECO:0000256" key="6">
    <source>
        <dbReference type="ARBA" id="ARBA00022837"/>
    </source>
</evidence>
<dbReference type="GO" id="GO:0009653">
    <property type="term" value="P:anatomical structure morphogenesis"/>
    <property type="evidence" value="ECO:0007669"/>
    <property type="project" value="UniProtKB-ARBA"/>
</dbReference>
<evidence type="ECO:0000256" key="5">
    <source>
        <dbReference type="ARBA" id="ARBA00022737"/>
    </source>
</evidence>
<feature type="transmembrane region" description="Helical" evidence="13">
    <location>
        <begin position="1349"/>
        <end position="1372"/>
    </location>
</feature>
<dbReference type="FunFam" id="2.60.40.60:FF:000116">
    <property type="entry name" value="Dachsous cadherin-related 2"/>
    <property type="match status" value="1"/>
</dbReference>
<dbReference type="InterPro" id="IPR020894">
    <property type="entry name" value="Cadherin_CS"/>
</dbReference>
<feature type="domain" description="Cadherin" evidence="14">
    <location>
        <begin position="895"/>
        <end position="935"/>
    </location>
</feature>
<keyword evidence="10" id="KW-0325">Glycoprotein</keyword>
<dbReference type="Gene3D" id="2.60.40.60">
    <property type="entry name" value="Cadherins"/>
    <property type="match status" value="11"/>
</dbReference>
<evidence type="ECO:0000256" key="2">
    <source>
        <dbReference type="ARBA" id="ARBA00022475"/>
    </source>
</evidence>
<dbReference type="PANTHER" id="PTHR24026">
    <property type="entry name" value="FAT ATYPICAL CADHERIN-RELATED"/>
    <property type="match status" value="1"/>
</dbReference>
<reference evidence="15" key="1">
    <citation type="submission" date="2023-04" db="EMBL/GenBank/DDBJ databases">
        <title>Chromosome-level genome of Chaenocephalus aceratus.</title>
        <authorList>
            <person name="Park H."/>
        </authorList>
    </citation>
    <scope>NUCLEOTIDE SEQUENCE</scope>
    <source>
        <strain evidence="15">DE</strain>
        <tissue evidence="15">Muscle</tissue>
    </source>
</reference>
<feature type="region of interest" description="Disordered" evidence="12">
    <location>
        <begin position="1382"/>
        <end position="1451"/>
    </location>
</feature>
<keyword evidence="9 13" id="KW-0472">Membrane</keyword>
<evidence type="ECO:0000256" key="13">
    <source>
        <dbReference type="SAM" id="Phobius"/>
    </source>
</evidence>
<comment type="caution">
    <text evidence="15">The sequence shown here is derived from an EMBL/GenBank/DDBJ whole genome shotgun (WGS) entry which is preliminary data.</text>
</comment>
<keyword evidence="3 13" id="KW-0812">Transmembrane</keyword>
<dbReference type="GO" id="GO:0007156">
    <property type="term" value="P:homophilic cell adhesion via plasma membrane adhesion molecules"/>
    <property type="evidence" value="ECO:0007669"/>
    <property type="project" value="InterPro"/>
</dbReference>
<dbReference type="InterPro" id="IPR002126">
    <property type="entry name" value="Cadherin-like_dom"/>
</dbReference>
<proteinExistence type="predicted"/>
<organism evidence="15 16">
    <name type="scientific">Dissostichus eleginoides</name>
    <name type="common">Patagonian toothfish</name>
    <name type="synonym">Dissostichus amissus</name>
    <dbReference type="NCBI Taxonomy" id="100907"/>
    <lineage>
        <taxon>Eukaryota</taxon>
        <taxon>Metazoa</taxon>
        <taxon>Chordata</taxon>
        <taxon>Craniata</taxon>
        <taxon>Vertebrata</taxon>
        <taxon>Euteleostomi</taxon>
        <taxon>Actinopterygii</taxon>
        <taxon>Neopterygii</taxon>
        <taxon>Teleostei</taxon>
        <taxon>Neoteleostei</taxon>
        <taxon>Acanthomorphata</taxon>
        <taxon>Eupercaria</taxon>
        <taxon>Perciformes</taxon>
        <taxon>Notothenioidei</taxon>
        <taxon>Nototheniidae</taxon>
        <taxon>Dissostichus</taxon>
    </lineage>
</organism>
<keyword evidence="7" id="KW-0130">Cell adhesion</keyword>
<dbReference type="PROSITE" id="PS00232">
    <property type="entry name" value="CADHERIN_1"/>
    <property type="match status" value="4"/>
</dbReference>
<evidence type="ECO:0000256" key="7">
    <source>
        <dbReference type="ARBA" id="ARBA00022889"/>
    </source>
</evidence>
<feature type="domain" description="Cadherin" evidence="14">
    <location>
        <begin position="171"/>
        <end position="264"/>
    </location>
</feature>
<evidence type="ECO:0000256" key="10">
    <source>
        <dbReference type="ARBA" id="ARBA00023180"/>
    </source>
</evidence>
<feature type="domain" description="Cadherin" evidence="14">
    <location>
        <begin position="571"/>
        <end position="741"/>
    </location>
</feature>
<keyword evidence="2" id="KW-1003">Cell membrane</keyword>
<keyword evidence="5" id="KW-0677">Repeat</keyword>
<evidence type="ECO:0000256" key="9">
    <source>
        <dbReference type="ARBA" id="ARBA00023136"/>
    </source>
</evidence>
<keyword evidence="4" id="KW-0732">Signal</keyword>
<feature type="domain" description="Cadherin" evidence="14">
    <location>
        <begin position="1142"/>
        <end position="1249"/>
    </location>
</feature>
<evidence type="ECO:0000259" key="14">
    <source>
        <dbReference type="PROSITE" id="PS50268"/>
    </source>
</evidence>
<dbReference type="Proteomes" id="UP001228049">
    <property type="component" value="Unassembled WGS sequence"/>
</dbReference>
<dbReference type="EMBL" id="JASDAP010000020">
    <property type="protein sequence ID" value="KAK1886066.1"/>
    <property type="molecule type" value="Genomic_DNA"/>
</dbReference>
<evidence type="ECO:0000256" key="3">
    <source>
        <dbReference type="ARBA" id="ARBA00022692"/>
    </source>
</evidence>
<dbReference type="SMART" id="SM00112">
    <property type="entry name" value="CA"/>
    <property type="match status" value="11"/>
</dbReference>
<feature type="domain" description="Cadherin" evidence="14">
    <location>
        <begin position="937"/>
        <end position="1042"/>
    </location>
</feature>
<protein>
    <submittedName>
        <fullName evidence="15">Protocadherin Fat 4</fullName>
    </submittedName>
</protein>
<feature type="domain" description="Cadherin" evidence="14">
    <location>
        <begin position="742"/>
        <end position="843"/>
    </location>
</feature>
<comment type="subcellular location">
    <subcellularLocation>
        <location evidence="1">Cell membrane</location>
        <topology evidence="1">Single-pass membrane protein</topology>
    </subcellularLocation>
</comment>
<dbReference type="InterPro" id="IPR015919">
    <property type="entry name" value="Cadherin-like_sf"/>
</dbReference>
<dbReference type="GO" id="GO:0005509">
    <property type="term" value="F:calcium ion binding"/>
    <property type="evidence" value="ECO:0007669"/>
    <property type="project" value="UniProtKB-UniRule"/>
</dbReference>
<feature type="domain" description="Cadherin" evidence="14">
    <location>
        <begin position="1043"/>
        <end position="1141"/>
    </location>
</feature>
<dbReference type="CDD" id="cd11304">
    <property type="entry name" value="Cadherin_repeat"/>
    <property type="match status" value="9"/>
</dbReference>
<dbReference type="SUPFAM" id="SSF49313">
    <property type="entry name" value="Cadherin-like"/>
    <property type="match status" value="11"/>
</dbReference>
<evidence type="ECO:0000256" key="11">
    <source>
        <dbReference type="PROSITE-ProRule" id="PRU00043"/>
    </source>
</evidence>
<evidence type="ECO:0000256" key="8">
    <source>
        <dbReference type="ARBA" id="ARBA00022989"/>
    </source>
</evidence>
<evidence type="ECO:0000256" key="4">
    <source>
        <dbReference type="ARBA" id="ARBA00022729"/>
    </source>
</evidence>
<feature type="compositionally biased region" description="Polar residues" evidence="12">
    <location>
        <begin position="1397"/>
        <end position="1415"/>
    </location>
</feature>
<feature type="region of interest" description="Disordered" evidence="12">
    <location>
        <begin position="653"/>
        <end position="681"/>
    </location>
</feature>
<evidence type="ECO:0000313" key="15">
    <source>
        <dbReference type="EMBL" id="KAK1886066.1"/>
    </source>
</evidence>
<evidence type="ECO:0000313" key="16">
    <source>
        <dbReference type="Proteomes" id="UP001228049"/>
    </source>
</evidence>
<dbReference type="FunFam" id="2.60.40.60:FF:000092">
    <property type="entry name" value="Protocadherin 8"/>
    <property type="match status" value="1"/>
</dbReference>
<dbReference type="PRINTS" id="PR00205">
    <property type="entry name" value="CADHERIN"/>
</dbReference>
<accession>A0AAD9BNL7</accession>
<feature type="domain" description="Cadherin" evidence="14">
    <location>
        <begin position="368"/>
        <end position="472"/>
    </location>
</feature>
<name>A0AAD9BNL7_DISEL</name>
<feature type="compositionally biased region" description="Basic and acidic residues" evidence="12">
    <location>
        <begin position="1438"/>
        <end position="1451"/>
    </location>
</feature>
<dbReference type="PANTHER" id="PTHR24026:SF126">
    <property type="entry name" value="PROTOCADHERIN FAT 4"/>
    <property type="match status" value="1"/>
</dbReference>
<sequence>MDTVGLIRTGPLLIFSIFVCVITGSPLGDVEVFTGIAPGSNVKLVNNIFNSHLEFLELIFTLGETNATVRTKKPLDADLLALSDSTLYYSVMCDGPVKYNNSRNPVFEKKTYTTDVSEAPTSEDFSLLNSGAFILKRRLNYNLVQKYNFLVTARDNWGLNDTATIGHFRTIEPAAIKAEDGDKGIMIPLTYSISAVSPDKYRSNFNIDSSSGVVSVRTALDREEMDVRMIDVSIKAAQTDDILKTADALVTVSVEDVNDNLPEFDKPNYSVTLLENSPVDAVLFKPVVTDLDQGGFVGTLRIVPDSAPFSVGADGTVRVKNSTVLDRETTERFTFQIEAREANPPHNNVTVQVSVTLLDENDNSPVFTSNTYEGKVYANQTEGMSLVQVKAEDLDADKNGQIKYSIEFGNDDGYFSIDENSGNIALAKTIPLEENVLLEFPLFITARDGGTISRSSSAQVNIRAPGDSKPQFLQKLYRGTVEEEQEPGVVILTVNFLALSAEHPPTLTVVTEPDKFTISNSGEFSTKVKLDYDEAPHNYTVTISISDGSHSDSGVVVVQVTDVNDNGPVFTSSSFTKSVPEDAELGSNVTVVPATDKDSSFNKEIRYSLRGGEGRFSVDAVSGMVSVAASLDRESKADYELLVVAEDQGRPVRSASASLADSSHRHQRSHPKVLRSPSSDTPVFALNSSSGTLRLLQPLDYSRVKEYRLVVQASDGGTPSLVGNGSVVLKVKDVNNNPPQFSKERYDVTVSENLAGGSSILSLEVTDRDEGGFSDGYFIYNNDTFDINNQGVVSLRKDVTLDRETKDSYILQVVAVDQVVDGLRATTQLNISVLDYNDNAPQFPIIPDPLQVLEGDYSEKNPGEILMIVPTDADLGPNGEVTLSLTSPHPLFRFRESKETYELVVKASDNGSPQRENITTIRVSLLDVNDNRPEFSSSSFTSSVLLKDAEEGKLLLTLSASDRDQGNNSLIRYSFSEGSSPYLALNSETGAVTLTSNLAAVKEDTMLVLKAMATDQGRPPLNSTADVVVNLRVASLSEGVAFLRSSYNFSLRENQPAGGEVGRVSAASGSPIYDVIYSLKTHSDLFSINASGAIRSRTQLDREEQDWYILDVEAVDTRSPPTSAIAMVRVEVEDVNEAPQFSSEVYKASVFSIAPYKTPVVYVKASDPDFGEGAQLVYSLTADSQFFAVDPSSGLLFVVSAQSLSGPNTLELKASDPRGLSATTRVEVEVRGGASSGDIVVISINQPANIVEKKVPELEKSLGAALGLTVNILEVWSSNGGSSRASASVRTLISFISEDGGKVVPSEDITQKLQSQAAAVRAELVKVFGDGLLFEVEIEPEGPASSQPAIIALGVLLALSMLGLIVAVAFIIRFKRSQKHEQDSDEESFDIGRNAEGYTNKSLNGAEASEQTRGQENAAEDGETDGDSVRFKANAPWKNEERDGEESRTTL</sequence>
<keyword evidence="6 11" id="KW-0106">Calcium</keyword>
<dbReference type="PROSITE" id="PS50268">
    <property type="entry name" value="CADHERIN_2"/>
    <property type="match status" value="10"/>
</dbReference>
<evidence type="ECO:0000256" key="1">
    <source>
        <dbReference type="ARBA" id="ARBA00004162"/>
    </source>
</evidence>
<dbReference type="GO" id="GO:0005886">
    <property type="term" value="C:plasma membrane"/>
    <property type="evidence" value="ECO:0007669"/>
    <property type="project" value="UniProtKB-SubCell"/>
</dbReference>
<keyword evidence="16" id="KW-1185">Reference proteome</keyword>
<evidence type="ECO:0000256" key="12">
    <source>
        <dbReference type="SAM" id="MobiDB-lite"/>
    </source>
</evidence>
<feature type="domain" description="Cadherin" evidence="14">
    <location>
        <begin position="473"/>
        <end position="570"/>
    </location>
</feature>
<gene>
    <name evidence="15" type="ORF">KUDE01_029784</name>
</gene>
<dbReference type="FunFam" id="2.60.40.60:FF:000033">
    <property type="entry name" value="FAT atypical cadherin 1"/>
    <property type="match status" value="2"/>
</dbReference>
<dbReference type="Pfam" id="PF00028">
    <property type="entry name" value="Cadherin"/>
    <property type="match status" value="6"/>
</dbReference>
<feature type="domain" description="Cadherin" evidence="14">
    <location>
        <begin position="265"/>
        <end position="367"/>
    </location>
</feature>